<comment type="caution">
    <text evidence="3">The sequence shown here is derived from an EMBL/GenBank/DDBJ whole genome shotgun (WGS) entry which is preliminary data.</text>
</comment>
<dbReference type="EMBL" id="JACCAT010000001">
    <property type="protein sequence ID" value="NYH12124.1"/>
    <property type="molecule type" value="Genomic_DNA"/>
</dbReference>
<evidence type="ECO:0000259" key="1">
    <source>
        <dbReference type="Pfam" id="PF06742"/>
    </source>
</evidence>
<reference evidence="3 4" key="1">
    <citation type="submission" date="2020-07" db="EMBL/GenBank/DDBJ databases">
        <title>Exploring microbial biodiversity for novel pathways involved in the catabolism of aromatic compounds derived from lignin.</title>
        <authorList>
            <person name="Elkins J."/>
        </authorList>
    </citation>
    <scope>NUCLEOTIDE SEQUENCE [LARGE SCALE GENOMIC DNA]</scope>
    <source>
        <strain evidence="3 4">VanB</strain>
    </source>
</reference>
<evidence type="ECO:0008006" key="5">
    <source>
        <dbReference type="Google" id="ProtNLM"/>
    </source>
</evidence>
<accession>A0A7Z0AWA1</accession>
<dbReference type="AlphaFoldDB" id="A0A7Z0AWA1"/>
<proteinExistence type="predicted"/>
<dbReference type="InterPro" id="IPR037049">
    <property type="entry name" value="DUF1214_C_sf"/>
</dbReference>
<name>A0A7Z0AWA1_9PSED</name>
<dbReference type="Gene3D" id="2.60.120.600">
    <property type="entry name" value="Domain of unknown function DUF1214, C-terminal domain"/>
    <property type="match status" value="1"/>
</dbReference>
<dbReference type="SUPFAM" id="SSF160935">
    <property type="entry name" value="VPA0735-like"/>
    <property type="match status" value="1"/>
</dbReference>
<dbReference type="Pfam" id="PF06863">
    <property type="entry name" value="DUF1254"/>
    <property type="match status" value="1"/>
</dbReference>
<protein>
    <recommendedName>
        <fullName evidence="5">Cell envelope protein</fullName>
    </recommendedName>
</protein>
<organism evidence="3 4">
    <name type="scientific">Pseudomonas moraviensis</name>
    <dbReference type="NCBI Taxonomy" id="321662"/>
    <lineage>
        <taxon>Bacteria</taxon>
        <taxon>Pseudomonadati</taxon>
        <taxon>Pseudomonadota</taxon>
        <taxon>Gammaproteobacteria</taxon>
        <taxon>Pseudomonadales</taxon>
        <taxon>Pseudomonadaceae</taxon>
        <taxon>Pseudomonas</taxon>
    </lineage>
</organism>
<dbReference type="InterPro" id="IPR010621">
    <property type="entry name" value="DUF1214"/>
</dbReference>
<gene>
    <name evidence="3" type="ORF">GGI52_005167</name>
</gene>
<dbReference type="Pfam" id="PF06742">
    <property type="entry name" value="DUF1214"/>
    <property type="match status" value="1"/>
</dbReference>
<evidence type="ECO:0000259" key="2">
    <source>
        <dbReference type="Pfam" id="PF06863"/>
    </source>
</evidence>
<dbReference type="InterPro" id="IPR037050">
    <property type="entry name" value="DUF1254_sf"/>
</dbReference>
<dbReference type="Proteomes" id="UP000553035">
    <property type="component" value="Unassembled WGS sequence"/>
</dbReference>
<feature type="domain" description="DUF1214" evidence="1">
    <location>
        <begin position="362"/>
        <end position="473"/>
    </location>
</feature>
<dbReference type="Gene3D" id="2.60.40.1610">
    <property type="entry name" value="Domain of unknown function DUF1254"/>
    <property type="match status" value="1"/>
</dbReference>
<feature type="domain" description="DUF1254" evidence="2">
    <location>
        <begin position="94"/>
        <end position="224"/>
    </location>
</feature>
<evidence type="ECO:0000313" key="4">
    <source>
        <dbReference type="Proteomes" id="UP000553035"/>
    </source>
</evidence>
<dbReference type="PANTHER" id="PTHR36509">
    <property type="entry name" value="BLL3101 PROTEIN"/>
    <property type="match status" value="1"/>
</dbReference>
<dbReference type="PANTHER" id="PTHR36509:SF2">
    <property type="entry name" value="BLL3101 PROTEIN"/>
    <property type="match status" value="1"/>
</dbReference>
<sequence length="493" mass="55013">MSKHNRINVLWSARVLTSVFSGRSKTLIKAAGYGVMSMFVSCGVGAQDFTASPEEARAIAKEAYLYGFPVVEMYKTLYTQAIDTKSPNYKAPLNKIGNTAKAFTAKDTAFVTPNADTPYSFVWMDLRAEPLILTLPPIEEHRYYSVQLIDAYTQNFAYLGTRSTGNNGGHFMIAGPDWQGQQPLNIDRLLRSESNLTYALYRTQLFDDKDLAKVKQIQKGYKVETLSHYLKQKAPPPAPKVNWPKPTPTMSETPDLFRYLNFMLAFTPPQDVEKDLLGRFAKIGIGAGKPFDPKTLSPEQRKALEDGIADAKAEFAAFKKDKVETHEVSSGDFFGTRDHLKGNYLYRYAGANMGIFGNSAEEADYIGYFVDKDGQPADASKHDYTLHFAKGALPPADAFWSLTMYDGQSKLLVANPLNRYLINSRMLPDLKLDADGGLTLYVQHKNPGKDKQANWLPAPNGPFYGVLRLYLPKPEVASGEWKMPLLTPSDSKQ</sequence>
<dbReference type="InterPro" id="IPR010679">
    <property type="entry name" value="DUF1254"/>
</dbReference>
<evidence type="ECO:0000313" key="3">
    <source>
        <dbReference type="EMBL" id="NYH12124.1"/>
    </source>
</evidence>